<evidence type="ECO:0000259" key="1">
    <source>
        <dbReference type="Pfam" id="PF00144"/>
    </source>
</evidence>
<dbReference type="InterPro" id="IPR050789">
    <property type="entry name" value="Diverse_Enzym_Activities"/>
</dbReference>
<dbReference type="Gene3D" id="3.40.710.10">
    <property type="entry name" value="DD-peptidase/beta-lactamase superfamily"/>
    <property type="match status" value="1"/>
</dbReference>
<proteinExistence type="predicted"/>
<dbReference type="InterPro" id="IPR001466">
    <property type="entry name" value="Beta-lactam-related"/>
</dbReference>
<protein>
    <recommendedName>
        <fullName evidence="1">Beta-lactamase-related domain-containing protein</fullName>
    </recommendedName>
</protein>
<name>A0A381NUF4_9ZZZZ</name>
<dbReference type="InterPro" id="IPR012338">
    <property type="entry name" value="Beta-lactam/transpept-like"/>
</dbReference>
<dbReference type="SUPFAM" id="SSF56601">
    <property type="entry name" value="beta-lactamase/transpeptidase-like"/>
    <property type="match status" value="1"/>
</dbReference>
<sequence length="460" mass="50790">MTSNFTRSGSTLNERFRFVPNGKGPKMQKQRCAAAIALAMQAALVFPLSTAAQRLPRANPESVGMSSERLESLDAVMQRYIDANMLAGSVSLVAREGKVVHLKAQGDRYIEGNAPMTDDAIFVIMSMTKPIVSTALMMLFEEGYFLLDDPISKYLPEFSEKTVLVETDEGIQRVPADRPITFRHVLSHTAGVDPARNLLTPEEQAQSARKATLEETIVARAPLPLAFHPGDEWRYGSSTDYVAILVERISGQRLDKFLQERIFDPLGMADTHYNVPASKVDRVAAAYSPTGPGNTIELRRAPETREPTSYFGGTAGLSSTAPDYFRFSQMILNGGKLNGVRLLSPSTVNLMITNHTGDFPIYIKGSDGYGFGLGFSMVTDPAKARQAITPGTFGWGGAWGTVFWIDPTEELITILMVQITSYRHFNIRQDVANMAMQAITESLYAGQQKIRGYKEIPRRR</sequence>
<dbReference type="EMBL" id="UINC01000543">
    <property type="protein sequence ID" value="SUZ57103.1"/>
    <property type="molecule type" value="Genomic_DNA"/>
</dbReference>
<accession>A0A381NUF4</accession>
<dbReference type="AlphaFoldDB" id="A0A381NUF4"/>
<reference evidence="2" key="1">
    <citation type="submission" date="2018-05" db="EMBL/GenBank/DDBJ databases">
        <authorList>
            <person name="Lanie J.A."/>
            <person name="Ng W.-L."/>
            <person name="Kazmierczak K.M."/>
            <person name="Andrzejewski T.M."/>
            <person name="Davidsen T.M."/>
            <person name="Wayne K.J."/>
            <person name="Tettelin H."/>
            <person name="Glass J.I."/>
            <person name="Rusch D."/>
            <person name="Podicherti R."/>
            <person name="Tsui H.-C.T."/>
            <person name="Winkler M.E."/>
        </authorList>
    </citation>
    <scope>NUCLEOTIDE SEQUENCE</scope>
</reference>
<dbReference type="Pfam" id="PF00144">
    <property type="entry name" value="Beta-lactamase"/>
    <property type="match status" value="1"/>
</dbReference>
<dbReference type="PANTHER" id="PTHR43283:SF3">
    <property type="entry name" value="BETA-LACTAMASE FAMILY PROTEIN (AFU_ORTHOLOGUE AFUA_5G07500)"/>
    <property type="match status" value="1"/>
</dbReference>
<dbReference type="PANTHER" id="PTHR43283">
    <property type="entry name" value="BETA-LACTAMASE-RELATED"/>
    <property type="match status" value="1"/>
</dbReference>
<organism evidence="2">
    <name type="scientific">marine metagenome</name>
    <dbReference type="NCBI Taxonomy" id="408172"/>
    <lineage>
        <taxon>unclassified sequences</taxon>
        <taxon>metagenomes</taxon>
        <taxon>ecological metagenomes</taxon>
    </lineage>
</organism>
<gene>
    <name evidence="2" type="ORF">METZ01_LOCUS9957</name>
</gene>
<feature type="domain" description="Beta-lactamase-related" evidence="1">
    <location>
        <begin position="74"/>
        <end position="421"/>
    </location>
</feature>
<evidence type="ECO:0000313" key="2">
    <source>
        <dbReference type="EMBL" id="SUZ57103.1"/>
    </source>
</evidence>